<name>A0A1M6AZN9_9FLAO</name>
<dbReference type="RefSeq" id="WP_073308240.1">
    <property type="nucleotide sequence ID" value="NZ_FQZI01000001.1"/>
</dbReference>
<evidence type="ECO:0000313" key="3">
    <source>
        <dbReference type="Proteomes" id="UP000184488"/>
    </source>
</evidence>
<keyword evidence="1" id="KW-0732">Signal</keyword>
<organism evidence="2 3">
    <name type="scientific">Flavobacterium terrae</name>
    <dbReference type="NCBI Taxonomy" id="415425"/>
    <lineage>
        <taxon>Bacteria</taxon>
        <taxon>Pseudomonadati</taxon>
        <taxon>Bacteroidota</taxon>
        <taxon>Flavobacteriia</taxon>
        <taxon>Flavobacteriales</taxon>
        <taxon>Flavobacteriaceae</taxon>
        <taxon>Flavobacterium</taxon>
    </lineage>
</organism>
<gene>
    <name evidence="2" type="ORF">SAMN05444363_0485</name>
</gene>
<keyword evidence="3" id="KW-1185">Reference proteome</keyword>
<feature type="chain" id="PRO_5012657866" description="YD repeat-containing protein" evidence="1">
    <location>
        <begin position="19"/>
        <end position="246"/>
    </location>
</feature>
<reference evidence="3" key="1">
    <citation type="submission" date="2016-11" db="EMBL/GenBank/DDBJ databases">
        <authorList>
            <person name="Varghese N."/>
            <person name="Submissions S."/>
        </authorList>
    </citation>
    <scope>NUCLEOTIDE SEQUENCE [LARGE SCALE GENOMIC DNA]</scope>
    <source>
        <strain evidence="3">DSM 18829</strain>
    </source>
</reference>
<dbReference type="PROSITE" id="PS51257">
    <property type="entry name" value="PROKAR_LIPOPROTEIN"/>
    <property type="match status" value="1"/>
</dbReference>
<dbReference type="EMBL" id="FQZI01000001">
    <property type="protein sequence ID" value="SHI41926.1"/>
    <property type="molecule type" value="Genomic_DNA"/>
</dbReference>
<dbReference type="AlphaFoldDB" id="A0A1M6AZN9"/>
<evidence type="ECO:0000256" key="1">
    <source>
        <dbReference type="SAM" id="SignalP"/>
    </source>
</evidence>
<protein>
    <recommendedName>
        <fullName evidence="4">YD repeat-containing protein</fullName>
    </recommendedName>
</protein>
<sequence length="246" mass="28374">MKKIFLLCLAMLSFSCSNDDEQPQITTVKVIDKIKVEGTDSNSFSSNTLKYEYDSNKRISKITHSTLINPNLKNITFTYENGIPKSSVRTNSDVSTITYSYNGNILRKYHDALYDEIIVFNHDASYNSYSSTAIGLNFVVNNLNDVSRRTYYSNVFDYSFDTNKKGPFYNVANKEYMPTLINAMQFTHSEMFFQSIYPVNAIFDDNNQSLYPFTNQYDTDGFVIQSDFVNTSNNVTYKVIYTYKNI</sequence>
<dbReference type="Proteomes" id="UP000184488">
    <property type="component" value="Unassembled WGS sequence"/>
</dbReference>
<evidence type="ECO:0000313" key="2">
    <source>
        <dbReference type="EMBL" id="SHI41926.1"/>
    </source>
</evidence>
<evidence type="ECO:0008006" key="4">
    <source>
        <dbReference type="Google" id="ProtNLM"/>
    </source>
</evidence>
<proteinExistence type="predicted"/>
<feature type="signal peptide" evidence="1">
    <location>
        <begin position="1"/>
        <end position="18"/>
    </location>
</feature>
<accession>A0A1M6AZN9</accession>
<dbReference type="OrthoDB" id="1364435at2"/>
<dbReference type="STRING" id="415425.SAMN05444363_0485"/>